<dbReference type="PANTHER" id="PTHR48047">
    <property type="entry name" value="GLYCOSYLTRANSFERASE"/>
    <property type="match status" value="1"/>
</dbReference>
<reference evidence="4 5" key="1">
    <citation type="journal article" date="2020" name="Nat. Commun.">
        <title>Genome of Tripterygium wilfordii and identification of cytochrome P450 involved in triptolide biosynthesis.</title>
        <authorList>
            <person name="Tu L."/>
            <person name="Su P."/>
            <person name="Zhang Z."/>
            <person name="Gao L."/>
            <person name="Wang J."/>
            <person name="Hu T."/>
            <person name="Zhou J."/>
            <person name="Zhang Y."/>
            <person name="Zhao Y."/>
            <person name="Liu Y."/>
            <person name="Song Y."/>
            <person name="Tong Y."/>
            <person name="Lu Y."/>
            <person name="Yang J."/>
            <person name="Xu C."/>
            <person name="Jia M."/>
            <person name="Peters R.J."/>
            <person name="Huang L."/>
            <person name="Gao W."/>
        </authorList>
    </citation>
    <scope>NUCLEOTIDE SEQUENCE [LARGE SCALE GENOMIC DNA]</scope>
    <source>
        <strain evidence="5">cv. XIE 37</strain>
        <tissue evidence="4">Leaf</tissue>
    </source>
</reference>
<feature type="region of interest" description="Disordered" evidence="3">
    <location>
        <begin position="65"/>
        <end position="86"/>
    </location>
</feature>
<keyword evidence="2" id="KW-0328">Glycosyltransferase</keyword>
<dbReference type="InParanoid" id="A0A7J7BU15"/>
<evidence type="ECO:0000313" key="4">
    <source>
        <dbReference type="EMBL" id="KAF5725453.1"/>
    </source>
</evidence>
<dbReference type="Gene3D" id="3.40.50.2000">
    <property type="entry name" value="Glycogen Phosphorylase B"/>
    <property type="match status" value="2"/>
</dbReference>
<comment type="caution">
    <text evidence="4">The sequence shown here is derived from an EMBL/GenBank/DDBJ whole genome shotgun (WGS) entry which is preliminary data.</text>
</comment>
<feature type="region of interest" description="Disordered" evidence="3">
    <location>
        <begin position="350"/>
        <end position="370"/>
    </location>
</feature>
<name>A0A7J7BU15_TRIWF</name>
<gene>
    <name evidence="4" type="ORF">HS088_TW23G00175</name>
</gene>
<keyword evidence="5" id="KW-1185">Reference proteome</keyword>
<evidence type="ECO:0000256" key="3">
    <source>
        <dbReference type="SAM" id="MobiDB-lite"/>
    </source>
</evidence>
<evidence type="ECO:0000313" key="5">
    <source>
        <dbReference type="Proteomes" id="UP000593562"/>
    </source>
</evidence>
<feature type="compositionally biased region" description="Pro residues" evidence="3">
    <location>
        <begin position="183"/>
        <end position="197"/>
    </location>
</feature>
<dbReference type="PANTHER" id="PTHR48047:SF131">
    <property type="entry name" value="GLYCOSYLTRANSFERASE"/>
    <property type="match status" value="1"/>
</dbReference>
<keyword evidence="4" id="KW-0808">Transferase</keyword>
<dbReference type="SUPFAM" id="SSF53756">
    <property type="entry name" value="UDP-Glycosyltransferase/glycogen phosphorylase"/>
    <property type="match status" value="1"/>
</dbReference>
<accession>A0A7J7BU15</accession>
<proteinExistence type="inferred from homology"/>
<evidence type="ECO:0000256" key="2">
    <source>
        <dbReference type="ARBA" id="ARBA00022676"/>
    </source>
</evidence>
<protein>
    <submittedName>
        <fullName evidence="4">UDP-glycosyltransferase 73C2</fullName>
    </submittedName>
</protein>
<dbReference type="Proteomes" id="UP000593562">
    <property type="component" value="Unassembled WGS sequence"/>
</dbReference>
<sequence>MASEMSSIEVWVVPFIGQGHLFPSMELCKHLASVHLKTTLVIPSTLSSSIPSSFRQYSLIDIAELPSPPPPPPSHPGSQSPHHFHAENNSMAGCLENLLSTRSDLHRHVFAVVDVMMSWTGEIFKKSGVPVIGFFTSGAASAAMEYAMWKEQAKDIKPGEVRLLPGLPEEMGLTDSDLKQRPHGPPGGPPDGPPGGPPGGRGSPPGLPPPFAGKKRKGPPTPGGPPPWLEETEGFIGLMINTCHELEGPFLDYIANQVGKPVWGVGPLLPEQFWSSSGSLVHDHDIRTNSRPSNVTEDQVIEWLDSKPRGSTLYVSFGSEVGPSLEEFQQLADALEASNRPFIWVLQPGSGRQGPPRPFSEDEPEAGYFPHDQSQIVEKDDIVKGIEKLMEDEDIKRRVTVLSNKFEHRFPTSSVASFDAFKAFVNQKVA</sequence>
<comment type="similarity">
    <text evidence="1">Belongs to the UDP-glycosyltransferase family.</text>
</comment>
<feature type="compositionally biased region" description="Pro residues" evidence="3">
    <location>
        <begin position="219"/>
        <end position="228"/>
    </location>
</feature>
<dbReference type="EMBL" id="JAAARO010000023">
    <property type="protein sequence ID" value="KAF5725453.1"/>
    <property type="molecule type" value="Genomic_DNA"/>
</dbReference>
<organism evidence="4 5">
    <name type="scientific">Tripterygium wilfordii</name>
    <name type="common">Thunder God vine</name>
    <dbReference type="NCBI Taxonomy" id="458696"/>
    <lineage>
        <taxon>Eukaryota</taxon>
        <taxon>Viridiplantae</taxon>
        <taxon>Streptophyta</taxon>
        <taxon>Embryophyta</taxon>
        <taxon>Tracheophyta</taxon>
        <taxon>Spermatophyta</taxon>
        <taxon>Magnoliopsida</taxon>
        <taxon>eudicotyledons</taxon>
        <taxon>Gunneridae</taxon>
        <taxon>Pentapetalae</taxon>
        <taxon>rosids</taxon>
        <taxon>fabids</taxon>
        <taxon>Celastrales</taxon>
        <taxon>Celastraceae</taxon>
        <taxon>Tripterygium</taxon>
    </lineage>
</organism>
<evidence type="ECO:0000256" key="1">
    <source>
        <dbReference type="ARBA" id="ARBA00009995"/>
    </source>
</evidence>
<dbReference type="AlphaFoldDB" id="A0A7J7BU15"/>
<feature type="region of interest" description="Disordered" evidence="3">
    <location>
        <begin position="166"/>
        <end position="230"/>
    </location>
</feature>
<dbReference type="GO" id="GO:0035251">
    <property type="term" value="F:UDP-glucosyltransferase activity"/>
    <property type="evidence" value="ECO:0007669"/>
    <property type="project" value="TreeGrafter"/>
</dbReference>
<feature type="compositionally biased region" description="Pro residues" evidence="3">
    <location>
        <begin position="66"/>
        <end position="75"/>
    </location>
</feature>